<keyword evidence="3" id="KW-1185">Reference proteome</keyword>
<evidence type="ECO:0000313" key="3">
    <source>
        <dbReference type="Proteomes" id="UP000322234"/>
    </source>
</evidence>
<dbReference type="EMBL" id="VBQZ03000013">
    <property type="protein sequence ID" value="MXQ82537.1"/>
    <property type="molecule type" value="Genomic_DNA"/>
</dbReference>
<gene>
    <name evidence="2" type="ORF">E5288_WYG009678</name>
</gene>
<reference evidence="2" key="1">
    <citation type="submission" date="2019-10" db="EMBL/GenBank/DDBJ databases">
        <title>The sequence and de novo assembly of the wild yak genome.</title>
        <authorList>
            <person name="Liu Y."/>
        </authorList>
    </citation>
    <scope>NUCLEOTIDE SEQUENCE [LARGE SCALE GENOMIC DNA]</scope>
    <source>
        <strain evidence="2">WY2019</strain>
    </source>
</reference>
<protein>
    <submittedName>
        <fullName evidence="2">Uncharacterized protein</fullName>
    </submittedName>
</protein>
<feature type="region of interest" description="Disordered" evidence="1">
    <location>
        <begin position="1"/>
        <end position="24"/>
    </location>
</feature>
<evidence type="ECO:0000313" key="2">
    <source>
        <dbReference type="EMBL" id="MXQ82537.1"/>
    </source>
</evidence>
<accession>A0A6B0R0J6</accession>
<evidence type="ECO:0000256" key="1">
    <source>
        <dbReference type="SAM" id="MobiDB-lite"/>
    </source>
</evidence>
<comment type="caution">
    <text evidence="2">The sequence shown here is derived from an EMBL/GenBank/DDBJ whole genome shotgun (WGS) entry which is preliminary data.</text>
</comment>
<organism evidence="2 3">
    <name type="scientific">Bos mutus</name>
    <name type="common">wild yak</name>
    <dbReference type="NCBI Taxonomy" id="72004"/>
    <lineage>
        <taxon>Eukaryota</taxon>
        <taxon>Metazoa</taxon>
        <taxon>Chordata</taxon>
        <taxon>Craniata</taxon>
        <taxon>Vertebrata</taxon>
        <taxon>Euteleostomi</taxon>
        <taxon>Mammalia</taxon>
        <taxon>Eutheria</taxon>
        <taxon>Laurasiatheria</taxon>
        <taxon>Artiodactyla</taxon>
        <taxon>Ruminantia</taxon>
        <taxon>Pecora</taxon>
        <taxon>Bovidae</taxon>
        <taxon>Bovinae</taxon>
        <taxon>Bos</taxon>
    </lineage>
</organism>
<dbReference type="Proteomes" id="UP000322234">
    <property type="component" value="Unassembled WGS sequence"/>
</dbReference>
<sequence length="263" mass="29692">MITGTGPSDKGKLAGQLDSRQGWMEMPAPRKPMAAKDGCHLMTQETWSFREECDRNTGDVTWQVKVSDDGDDERKAATALKEMQYYVSSDFDAISRKRKTPDFCSSVVMVLANECASGETWRIERVLEKYTENCLEEFSESDREAWLTILGENTDCLLDGDSSPRKQILTLQELQRDDEFMTVLKANIRNEGEQESPFLILKSTFLDHQTSSGKERQHKAAGNFAEECAKMARSLLPELTVSLNNQKIPIPTQLAYGKILTFS</sequence>
<proteinExistence type="predicted"/>
<dbReference type="AlphaFoldDB" id="A0A6B0R0J6"/>
<name>A0A6B0R0J6_9CETA</name>